<dbReference type="InterPro" id="IPR011727">
    <property type="entry name" value="CHP02117"/>
</dbReference>
<dbReference type="RefSeq" id="WP_046850660.1">
    <property type="nucleotide sequence ID" value="NZ_CP011451.1"/>
</dbReference>
<dbReference type="AlphaFoldDB" id="A0A0F7KHK6"/>
<reference evidence="4" key="1">
    <citation type="submission" date="2015-05" db="EMBL/GenBank/DDBJ databases">
        <title>Draft genome of Nitrosomonas communis strain Nm2.</title>
        <authorList>
            <person name="Kozlowski J.A."/>
            <person name="Kits K.D."/>
            <person name="Stein L.Y."/>
        </authorList>
    </citation>
    <scope>NUCLEOTIDE SEQUENCE [LARGE SCALE GENOMIC DNA]</scope>
    <source>
        <strain evidence="4">Nm2</strain>
    </source>
</reference>
<evidence type="ECO:0000256" key="1">
    <source>
        <dbReference type="SAM" id="SignalP"/>
    </source>
</evidence>
<name>A0A0F7KHK6_9PROT</name>
<feature type="signal peptide" evidence="1">
    <location>
        <begin position="1"/>
        <end position="24"/>
    </location>
</feature>
<organism evidence="2 4">
    <name type="scientific">Nitrosomonas communis</name>
    <dbReference type="NCBI Taxonomy" id="44574"/>
    <lineage>
        <taxon>Bacteria</taxon>
        <taxon>Pseudomonadati</taxon>
        <taxon>Pseudomonadota</taxon>
        <taxon>Betaproteobacteria</taxon>
        <taxon>Nitrosomonadales</taxon>
        <taxon>Nitrosomonadaceae</taxon>
        <taxon>Nitrosomonas</taxon>
    </lineage>
</organism>
<keyword evidence="4" id="KW-1185">Reference proteome</keyword>
<reference evidence="2 4" key="2">
    <citation type="journal article" date="2016" name="Genome Announc.">
        <title>Genome Sequence of Nitrosomonas communis Strain Nm2, a Mesophilic Ammonia-Oxidizing Bacterium Isolated from Mediterranean Soil.</title>
        <authorList>
            <person name="Kozlowski J.A."/>
            <person name="Kits K.D."/>
            <person name="Stein L.Y."/>
        </authorList>
    </citation>
    <scope>NUCLEOTIDE SEQUENCE [LARGE SCALE GENOMIC DNA]</scope>
    <source>
        <strain evidence="2 4">Nm2</strain>
    </source>
</reference>
<protein>
    <submittedName>
        <fullName evidence="3">Uncharacterized protein DUF2459</fullName>
    </submittedName>
</protein>
<dbReference type="PROSITE" id="PS51257">
    <property type="entry name" value="PROKAR_LIPOPROTEIN"/>
    <property type="match status" value="1"/>
</dbReference>
<feature type="chain" id="PRO_5036292954" evidence="1">
    <location>
        <begin position="25"/>
        <end position="243"/>
    </location>
</feature>
<dbReference type="OrthoDB" id="8548787at2"/>
<dbReference type="Pfam" id="PF09601">
    <property type="entry name" value="DUF2459"/>
    <property type="match status" value="1"/>
</dbReference>
<dbReference type="Proteomes" id="UP000324176">
    <property type="component" value="Unassembled WGS sequence"/>
</dbReference>
<evidence type="ECO:0000313" key="3">
    <source>
        <dbReference type="EMBL" id="TYP83760.1"/>
    </source>
</evidence>
<accession>A0A0F7KHK6</accession>
<gene>
    <name evidence="2" type="ORF">AAW31_13735</name>
    <name evidence="3" type="ORF">BCL69_104234</name>
</gene>
<reference evidence="3 5" key="3">
    <citation type="submission" date="2019-07" db="EMBL/GenBank/DDBJ databases">
        <title>Active sludge and wastewater microbial communities from Klosterneuburg, Austria.</title>
        <authorList>
            <person name="Wagner M."/>
        </authorList>
    </citation>
    <scope>NUCLEOTIDE SEQUENCE [LARGE SCALE GENOMIC DNA]</scope>
    <source>
        <strain evidence="3 5">Nm2</strain>
    </source>
</reference>
<evidence type="ECO:0000313" key="5">
    <source>
        <dbReference type="Proteomes" id="UP000324176"/>
    </source>
</evidence>
<dbReference type="PATRIC" id="fig|44574.3.peg.3336"/>
<evidence type="ECO:0000313" key="2">
    <source>
        <dbReference type="EMBL" id="AKH38623.1"/>
    </source>
</evidence>
<sequence>MKNFTRYATMFLLVSACVLLTACALPVENLWPPPPDSAARTVYVSLDTWHAMIAFPQSEEMTVNSTHQEEHQFPQLPSSLGHLLPFIRNQRFEEWGYAERAWYLEGRWGLTGVMRALFWPTEGVVEVGWYDQVWANRTPQPPSDLFIFRLSEEGYQRLRHHLDTTIADPNSVTAFGTSLFYPAKRSYHVLHTCHQYAAYALREAGLPLSPFWAFSRTSFAWQLHRAVQIAEKQSAARPSNEIQ</sequence>
<dbReference type="KEGG" id="nco:AAW31_13735"/>
<evidence type="ECO:0000313" key="4">
    <source>
        <dbReference type="Proteomes" id="UP000034156"/>
    </source>
</evidence>
<proteinExistence type="predicted"/>
<dbReference type="EMBL" id="VNHT01000042">
    <property type="protein sequence ID" value="TYP83760.1"/>
    <property type="molecule type" value="Genomic_DNA"/>
</dbReference>
<dbReference type="EMBL" id="CP011451">
    <property type="protein sequence ID" value="AKH38623.1"/>
    <property type="molecule type" value="Genomic_DNA"/>
</dbReference>
<dbReference type="Proteomes" id="UP000034156">
    <property type="component" value="Chromosome"/>
</dbReference>
<keyword evidence="1" id="KW-0732">Signal</keyword>